<evidence type="ECO:0000313" key="3">
    <source>
        <dbReference type="Proteomes" id="UP000184474"/>
    </source>
</evidence>
<dbReference type="AlphaFoldDB" id="A0A1M6K0Q9"/>
<keyword evidence="3" id="KW-1185">Reference proteome</keyword>
<feature type="chain" id="PRO_5012657978" description="DUF1573 domain-containing protein" evidence="1">
    <location>
        <begin position="23"/>
        <end position="362"/>
    </location>
</feature>
<name>A0A1M6K0Q9_REIAG</name>
<dbReference type="Gene3D" id="2.60.40.10">
    <property type="entry name" value="Immunoglobulins"/>
    <property type="match status" value="3"/>
</dbReference>
<dbReference type="InterPro" id="IPR013783">
    <property type="entry name" value="Ig-like_fold"/>
</dbReference>
<protein>
    <recommendedName>
        <fullName evidence="4">DUF1573 domain-containing protein</fullName>
    </recommendedName>
</protein>
<proteinExistence type="predicted"/>
<organism evidence="2 3">
    <name type="scientific">Reichenbachiella agariperforans</name>
    <dbReference type="NCBI Taxonomy" id="156994"/>
    <lineage>
        <taxon>Bacteria</taxon>
        <taxon>Pseudomonadati</taxon>
        <taxon>Bacteroidota</taxon>
        <taxon>Cytophagia</taxon>
        <taxon>Cytophagales</taxon>
        <taxon>Reichenbachiellaceae</taxon>
        <taxon>Reichenbachiella</taxon>
    </lineage>
</organism>
<dbReference type="InterPro" id="IPR011467">
    <property type="entry name" value="DUF1573"/>
</dbReference>
<sequence length="362" mass="40057">MMRYLTLCIGMMSVLGVNQAVAQDKLKFIETTYDFGQVKEEDGPVMHEFEFENVGEDSITITYVKASCGCTTPDWTREPVAPGDRGFVRAQYNPRNRPGSFSKSLRINSSGAGSTYVYIKGTVIPRKKTLEEELPIKMGALRVQNTNINLGRITTEKESVAYIEMYNDSEDTVRFLDQYDGPAAVVVTFDTLALAPKEKANVMLTYDPNKEKDALGSKNYGIAIYTDEEDEGQKNFNVRASVREYFAPMTDGEKAKAPKLSIDDKLNNAGRVNEGQTVEVEYTLVNTGAGMLDVRKVESSCACLVAELDDYTIKSGKSASMKLTLDTSGMRGGQNKTVYIYSNDPQESTQVVTIRVTVIKKG</sequence>
<gene>
    <name evidence="2" type="ORF">SAMN04488028_101400</name>
</gene>
<dbReference type="Pfam" id="PF07610">
    <property type="entry name" value="DUF1573"/>
    <property type="match status" value="2"/>
</dbReference>
<dbReference type="Proteomes" id="UP000184474">
    <property type="component" value="Unassembled WGS sequence"/>
</dbReference>
<feature type="signal peptide" evidence="1">
    <location>
        <begin position="1"/>
        <end position="22"/>
    </location>
</feature>
<evidence type="ECO:0008006" key="4">
    <source>
        <dbReference type="Google" id="ProtNLM"/>
    </source>
</evidence>
<dbReference type="PANTHER" id="PTHR37833">
    <property type="entry name" value="LIPOPROTEIN-RELATED"/>
    <property type="match status" value="1"/>
</dbReference>
<dbReference type="EMBL" id="FRAA01000001">
    <property type="protein sequence ID" value="SHJ52498.1"/>
    <property type="molecule type" value="Genomic_DNA"/>
</dbReference>
<reference evidence="3" key="1">
    <citation type="submission" date="2016-11" db="EMBL/GenBank/DDBJ databases">
        <authorList>
            <person name="Varghese N."/>
            <person name="Submissions S."/>
        </authorList>
    </citation>
    <scope>NUCLEOTIDE SEQUENCE [LARGE SCALE GENOMIC DNA]</scope>
    <source>
        <strain evidence="3">DSM 26134</strain>
    </source>
</reference>
<accession>A0A1M6K0Q9</accession>
<evidence type="ECO:0000313" key="2">
    <source>
        <dbReference type="EMBL" id="SHJ52498.1"/>
    </source>
</evidence>
<keyword evidence="1" id="KW-0732">Signal</keyword>
<evidence type="ECO:0000256" key="1">
    <source>
        <dbReference type="SAM" id="SignalP"/>
    </source>
</evidence>
<dbReference type="PANTHER" id="PTHR37833:SF1">
    <property type="entry name" value="SIGNAL PEPTIDE PROTEIN"/>
    <property type="match status" value="1"/>
</dbReference>
<dbReference type="STRING" id="156994.SAMN04488028_101400"/>